<keyword evidence="9 10" id="KW-0119">Carbohydrate metabolism</keyword>
<organism evidence="11 12">
    <name type="scientific">Amphritea pacifica</name>
    <dbReference type="NCBI Taxonomy" id="2811233"/>
    <lineage>
        <taxon>Bacteria</taxon>
        <taxon>Pseudomonadati</taxon>
        <taxon>Pseudomonadota</taxon>
        <taxon>Gammaproteobacteria</taxon>
        <taxon>Oceanospirillales</taxon>
        <taxon>Oceanospirillaceae</taxon>
        <taxon>Amphritea</taxon>
    </lineage>
</organism>
<dbReference type="EC" id="3.1.3.18" evidence="5 10"/>
<dbReference type="InterPro" id="IPR036412">
    <property type="entry name" value="HAD-like_sf"/>
</dbReference>
<dbReference type="InterPro" id="IPR050155">
    <property type="entry name" value="HAD-like_hydrolase_sf"/>
</dbReference>
<gene>
    <name evidence="11" type="ORF">JW498_05980</name>
</gene>
<evidence type="ECO:0000313" key="11">
    <source>
        <dbReference type="EMBL" id="MBN0986903.1"/>
    </source>
</evidence>
<dbReference type="InterPro" id="IPR037512">
    <property type="entry name" value="PGPase_prok"/>
</dbReference>
<dbReference type="HAMAP" id="MF_00495">
    <property type="entry name" value="GPH_hydrolase_bact"/>
    <property type="match status" value="1"/>
</dbReference>
<name>A0ABS2W5B0_9GAMM</name>
<dbReference type="SUPFAM" id="SSF56784">
    <property type="entry name" value="HAD-like"/>
    <property type="match status" value="1"/>
</dbReference>
<sequence>MPLRELYNPGLPQLVLFDLDGTLLDSVPDLALAIDRMLAALDLSIAGQSRVRHWVGNGAQALVKRALAYSTGVEEDAAGSDLFDQAFALFLHHYGLCCAEQSKLYPGVEALLTFLGDNQVSMGLVTNKPIGFTEHLLDEYDLRRFFSIVLGGDSLAEKKPHPMPLLCAMDRLGVAPVQTLMVGDSRSDIRAAQQAGCKVAAVTYGYNHGEPVSAYQPDIIIDNLAELIG</sequence>
<evidence type="ECO:0000256" key="5">
    <source>
        <dbReference type="ARBA" id="ARBA00013078"/>
    </source>
</evidence>
<dbReference type="SFLD" id="SFLDS00003">
    <property type="entry name" value="Haloacid_Dehalogenase"/>
    <property type="match status" value="1"/>
</dbReference>
<keyword evidence="12" id="KW-1185">Reference proteome</keyword>
<dbReference type="PANTHER" id="PTHR43434:SF1">
    <property type="entry name" value="PHOSPHOGLYCOLATE PHOSPHATASE"/>
    <property type="match status" value="1"/>
</dbReference>
<protein>
    <recommendedName>
        <fullName evidence="5 10">Phosphoglycolate phosphatase</fullName>
        <shortName evidence="10">PGP</shortName>
        <shortName evidence="10">PGPase</shortName>
        <ecNumber evidence="5 10">3.1.3.18</ecNumber>
    </recommendedName>
</protein>
<dbReference type="SFLD" id="SFLDG01129">
    <property type="entry name" value="C1.5:_HAD__Beta-PGM__Phosphata"/>
    <property type="match status" value="1"/>
</dbReference>
<dbReference type="Gene3D" id="1.10.150.240">
    <property type="entry name" value="Putative phosphatase, domain 2"/>
    <property type="match status" value="1"/>
</dbReference>
<dbReference type="GO" id="GO:0008967">
    <property type="term" value="F:phosphoglycolate phosphatase activity"/>
    <property type="evidence" value="ECO:0007669"/>
    <property type="project" value="UniProtKB-EC"/>
</dbReference>
<dbReference type="InterPro" id="IPR006439">
    <property type="entry name" value="HAD-SF_hydro_IA"/>
</dbReference>
<evidence type="ECO:0000256" key="9">
    <source>
        <dbReference type="ARBA" id="ARBA00023277"/>
    </source>
</evidence>
<comment type="function">
    <text evidence="10">Specifically catalyzes the dephosphorylation of 2-phosphoglycolate. Is involved in the dissimilation of the intracellular 2-phosphoglycolate formed during the DNA repair of 3'-phosphoglycolate ends, a major class of DNA lesions induced by oxidative stress.</text>
</comment>
<accession>A0ABS2W5B0</accession>
<dbReference type="Gene3D" id="3.40.50.1000">
    <property type="entry name" value="HAD superfamily/HAD-like"/>
    <property type="match status" value="1"/>
</dbReference>
<evidence type="ECO:0000256" key="10">
    <source>
        <dbReference type="HAMAP-Rule" id="MF_00495"/>
    </source>
</evidence>
<evidence type="ECO:0000313" key="12">
    <source>
        <dbReference type="Proteomes" id="UP000760472"/>
    </source>
</evidence>
<comment type="pathway">
    <text evidence="3 10">Organic acid metabolism; glycolate biosynthesis; glycolate from 2-phosphoglycolate: step 1/1.</text>
</comment>
<evidence type="ECO:0000256" key="2">
    <source>
        <dbReference type="ARBA" id="ARBA00001946"/>
    </source>
</evidence>
<feature type="binding site" evidence="10">
    <location>
        <position position="20"/>
    </location>
    <ligand>
        <name>Mg(2+)</name>
        <dbReference type="ChEBI" id="CHEBI:18420"/>
    </ligand>
</feature>
<comment type="caution">
    <text evidence="11">The sequence shown here is derived from an EMBL/GenBank/DDBJ whole genome shotgun (WGS) entry which is preliminary data.</text>
</comment>
<comment type="similarity">
    <text evidence="4 10">Belongs to the HAD-like hydrolase superfamily. CbbY/CbbZ/Gph/YieH family.</text>
</comment>
<evidence type="ECO:0000256" key="7">
    <source>
        <dbReference type="ARBA" id="ARBA00022801"/>
    </source>
</evidence>
<evidence type="ECO:0000256" key="1">
    <source>
        <dbReference type="ARBA" id="ARBA00000830"/>
    </source>
</evidence>
<feature type="active site" description="Nucleophile" evidence="10">
    <location>
        <position position="18"/>
    </location>
</feature>
<comment type="catalytic activity">
    <reaction evidence="1 10">
        <text>2-phosphoglycolate + H2O = glycolate + phosphate</text>
        <dbReference type="Rhea" id="RHEA:14369"/>
        <dbReference type="ChEBI" id="CHEBI:15377"/>
        <dbReference type="ChEBI" id="CHEBI:29805"/>
        <dbReference type="ChEBI" id="CHEBI:43474"/>
        <dbReference type="ChEBI" id="CHEBI:58033"/>
        <dbReference type="EC" id="3.1.3.18"/>
    </reaction>
</comment>
<comment type="cofactor">
    <cofactor evidence="2 10">
        <name>Mg(2+)</name>
        <dbReference type="ChEBI" id="CHEBI:18420"/>
    </cofactor>
</comment>
<dbReference type="NCBIfam" id="TIGR01449">
    <property type="entry name" value="PGP_bact"/>
    <property type="match status" value="1"/>
</dbReference>
<keyword evidence="6 10" id="KW-0479">Metal-binding</keyword>
<evidence type="ECO:0000256" key="8">
    <source>
        <dbReference type="ARBA" id="ARBA00022842"/>
    </source>
</evidence>
<feature type="binding site" evidence="10">
    <location>
        <position position="184"/>
    </location>
    <ligand>
        <name>Mg(2+)</name>
        <dbReference type="ChEBI" id="CHEBI:18420"/>
    </ligand>
</feature>
<evidence type="ECO:0000256" key="6">
    <source>
        <dbReference type="ARBA" id="ARBA00022723"/>
    </source>
</evidence>
<reference evidence="11 12" key="1">
    <citation type="submission" date="2021-02" db="EMBL/GenBank/DDBJ databases">
        <title>A novel species of genus Amphritea isolated from a fishpond in China.</title>
        <authorList>
            <person name="Lu H."/>
        </authorList>
    </citation>
    <scope>NUCLEOTIDE SEQUENCE [LARGE SCALE GENOMIC DNA]</scope>
    <source>
        <strain evidence="11 12">RP18W</strain>
    </source>
</reference>
<dbReference type="InterPro" id="IPR041492">
    <property type="entry name" value="HAD_2"/>
</dbReference>
<keyword evidence="8 10" id="KW-0460">Magnesium</keyword>
<dbReference type="SFLD" id="SFLDG01135">
    <property type="entry name" value="C1.5.6:_HAD__Beta-PGM__Phospha"/>
    <property type="match status" value="1"/>
</dbReference>
<dbReference type="NCBIfam" id="TIGR01549">
    <property type="entry name" value="HAD-SF-IA-v1"/>
    <property type="match status" value="1"/>
</dbReference>
<dbReference type="NCBIfam" id="TIGR01509">
    <property type="entry name" value="HAD-SF-IA-v3"/>
    <property type="match status" value="1"/>
</dbReference>
<dbReference type="CDD" id="cd16417">
    <property type="entry name" value="HAD_PGPase"/>
    <property type="match status" value="1"/>
</dbReference>
<dbReference type="RefSeq" id="WP_205213151.1">
    <property type="nucleotide sequence ID" value="NZ_JAFFZP010000006.1"/>
</dbReference>
<dbReference type="PANTHER" id="PTHR43434">
    <property type="entry name" value="PHOSPHOGLYCOLATE PHOSPHATASE"/>
    <property type="match status" value="1"/>
</dbReference>
<feature type="binding site" evidence="10">
    <location>
        <position position="18"/>
    </location>
    <ligand>
        <name>Mg(2+)</name>
        <dbReference type="ChEBI" id="CHEBI:18420"/>
    </ligand>
</feature>
<dbReference type="Pfam" id="PF13419">
    <property type="entry name" value="HAD_2"/>
    <property type="match status" value="1"/>
</dbReference>
<dbReference type="InterPro" id="IPR023198">
    <property type="entry name" value="PGP-like_dom2"/>
</dbReference>
<dbReference type="InterPro" id="IPR023214">
    <property type="entry name" value="HAD_sf"/>
</dbReference>
<evidence type="ECO:0000256" key="3">
    <source>
        <dbReference type="ARBA" id="ARBA00004818"/>
    </source>
</evidence>
<keyword evidence="7 10" id="KW-0378">Hydrolase</keyword>
<evidence type="ECO:0000256" key="4">
    <source>
        <dbReference type="ARBA" id="ARBA00006171"/>
    </source>
</evidence>
<proteinExistence type="inferred from homology"/>
<dbReference type="NCBIfam" id="NF009695">
    <property type="entry name" value="PRK13222.1-2"/>
    <property type="match status" value="1"/>
</dbReference>
<dbReference type="Proteomes" id="UP000760472">
    <property type="component" value="Unassembled WGS sequence"/>
</dbReference>
<dbReference type="EMBL" id="JAFFZP010000006">
    <property type="protein sequence ID" value="MBN0986903.1"/>
    <property type="molecule type" value="Genomic_DNA"/>
</dbReference>